<dbReference type="InterPro" id="IPR002155">
    <property type="entry name" value="Thiolase"/>
</dbReference>
<proteinExistence type="inferred from homology"/>
<evidence type="ECO:0000256" key="2">
    <source>
        <dbReference type="ARBA" id="ARBA00022679"/>
    </source>
</evidence>
<dbReference type="InterPro" id="IPR020616">
    <property type="entry name" value="Thiolase_N"/>
</dbReference>
<dbReference type="PANTHER" id="PTHR18919">
    <property type="entry name" value="ACETYL-COA C-ACYLTRANSFERASE"/>
    <property type="match status" value="1"/>
</dbReference>
<dbReference type="RefSeq" id="WP_191286263.1">
    <property type="nucleotide sequence ID" value="NZ_BNCH01000003.1"/>
</dbReference>
<evidence type="ECO:0000259" key="6">
    <source>
        <dbReference type="Pfam" id="PF00108"/>
    </source>
</evidence>
<dbReference type="InterPro" id="IPR020617">
    <property type="entry name" value="Thiolase_C"/>
</dbReference>
<dbReference type="Pfam" id="PF02803">
    <property type="entry name" value="Thiolase_C"/>
    <property type="match status" value="1"/>
</dbReference>
<feature type="domain" description="Thiolase C-terminal" evidence="7">
    <location>
        <begin position="253"/>
        <end position="371"/>
    </location>
</feature>
<dbReference type="Proteomes" id="UP000609802">
    <property type="component" value="Unassembled WGS sequence"/>
</dbReference>
<feature type="region of interest" description="Disordered" evidence="5">
    <location>
        <begin position="125"/>
        <end position="146"/>
    </location>
</feature>
<dbReference type="Gene3D" id="3.40.47.10">
    <property type="match status" value="1"/>
</dbReference>
<dbReference type="SUPFAM" id="SSF53901">
    <property type="entry name" value="Thiolase-like"/>
    <property type="match status" value="2"/>
</dbReference>
<dbReference type="NCBIfam" id="TIGR01930">
    <property type="entry name" value="AcCoA-C-Actrans"/>
    <property type="match status" value="1"/>
</dbReference>
<keyword evidence="9" id="KW-1185">Reference proteome</keyword>
<comment type="caution">
    <text evidence="8">The sequence shown here is derived from an EMBL/GenBank/DDBJ whole genome shotgun (WGS) entry which is preliminary data.</text>
</comment>
<gene>
    <name evidence="8" type="ORF">GCM10016455_18910</name>
</gene>
<evidence type="ECO:0000313" key="8">
    <source>
        <dbReference type="EMBL" id="GHE98426.1"/>
    </source>
</evidence>
<accession>A0ABQ3J1R8</accession>
<dbReference type="InterPro" id="IPR016039">
    <property type="entry name" value="Thiolase-like"/>
</dbReference>
<evidence type="ECO:0000256" key="4">
    <source>
        <dbReference type="RuleBase" id="RU003557"/>
    </source>
</evidence>
<reference evidence="9" key="1">
    <citation type="journal article" date="2019" name="Int. J. Syst. Evol. Microbiol.">
        <title>The Global Catalogue of Microorganisms (GCM) 10K type strain sequencing project: providing services to taxonomists for standard genome sequencing and annotation.</title>
        <authorList>
            <consortium name="The Broad Institute Genomics Platform"/>
            <consortium name="The Broad Institute Genome Sequencing Center for Infectious Disease"/>
            <person name="Wu L."/>
            <person name="Ma J."/>
        </authorList>
    </citation>
    <scope>NUCLEOTIDE SEQUENCE [LARGE SCALE GENOMIC DNA]</scope>
    <source>
        <strain evidence="9">KCTC 42443</strain>
    </source>
</reference>
<evidence type="ECO:0000256" key="1">
    <source>
        <dbReference type="ARBA" id="ARBA00010982"/>
    </source>
</evidence>
<dbReference type="CDD" id="cd00751">
    <property type="entry name" value="thiolase"/>
    <property type="match status" value="1"/>
</dbReference>
<keyword evidence="3 4" id="KW-0012">Acyltransferase</keyword>
<evidence type="ECO:0000313" key="9">
    <source>
        <dbReference type="Proteomes" id="UP000609802"/>
    </source>
</evidence>
<feature type="domain" description="Thiolase N-terminal" evidence="6">
    <location>
        <begin position="5"/>
        <end position="239"/>
    </location>
</feature>
<evidence type="ECO:0000256" key="5">
    <source>
        <dbReference type="SAM" id="MobiDB-lite"/>
    </source>
</evidence>
<dbReference type="PROSITE" id="PS00737">
    <property type="entry name" value="THIOLASE_2"/>
    <property type="match status" value="1"/>
</dbReference>
<dbReference type="EMBL" id="BNCH01000003">
    <property type="protein sequence ID" value="GHE98426.1"/>
    <property type="molecule type" value="Genomic_DNA"/>
</dbReference>
<organism evidence="8 9">
    <name type="scientific">Aliiroseovarius zhejiangensis</name>
    <dbReference type="NCBI Taxonomy" id="1632025"/>
    <lineage>
        <taxon>Bacteria</taxon>
        <taxon>Pseudomonadati</taxon>
        <taxon>Pseudomonadota</taxon>
        <taxon>Alphaproteobacteria</taxon>
        <taxon>Rhodobacterales</taxon>
        <taxon>Paracoccaceae</taxon>
        <taxon>Aliiroseovarius</taxon>
    </lineage>
</organism>
<dbReference type="PIRSF" id="PIRSF000429">
    <property type="entry name" value="Ac-CoA_Ac_transf"/>
    <property type="match status" value="1"/>
</dbReference>
<dbReference type="Pfam" id="PF00108">
    <property type="entry name" value="Thiolase_N"/>
    <property type="match status" value="1"/>
</dbReference>
<name>A0ABQ3J1R8_9RHOB</name>
<protein>
    <submittedName>
        <fullName evidence="8">Acetyl-CoA acetyltransferase</fullName>
    </submittedName>
</protein>
<keyword evidence="2 4" id="KW-0808">Transferase</keyword>
<evidence type="ECO:0000259" key="7">
    <source>
        <dbReference type="Pfam" id="PF02803"/>
    </source>
</evidence>
<comment type="similarity">
    <text evidence="1 4">Belongs to the thiolase-like superfamily. Thiolase family.</text>
</comment>
<dbReference type="PANTHER" id="PTHR18919:SF107">
    <property type="entry name" value="ACETYL-COA ACETYLTRANSFERASE, CYTOSOLIC"/>
    <property type="match status" value="1"/>
</dbReference>
<evidence type="ECO:0000256" key="3">
    <source>
        <dbReference type="ARBA" id="ARBA00023315"/>
    </source>
</evidence>
<sequence>MTGALIIAARRSAVAPKGGGLAHCDIHDLAAPVIQAVLADAGLDDGEVDEVILSNALGAGGNPARRAALAAGLPERVAGLSVDRQCCGGLDAVLLARAMVMSGQHDVVIAGGAESYSRRPLRSRTFADGRPAEPYEQAPFTPWPTRDPDMAEAADALGRQLGISRRDQDDWAISSHAGARRWQTHPQDEIVALQGLTRDAFTRDLTPRLCVRAPVVTGSITAANMAVAADGAAFCLVVSGQVARRLARQSTRPAIRIVSGVTLGGDPTLPGLAPVTAIKKSLRDAALAPSDLTCAEIMEAFAVQAIACQKGAGLARDIVNSDGGGLARGHPVGASGAILAVRLYHRLARQGGAGVAAIAAAGGLGTALVLRMDQAGSSNPRKLA</sequence>
<dbReference type="InterPro" id="IPR020613">
    <property type="entry name" value="Thiolase_CS"/>
</dbReference>